<dbReference type="EMBL" id="LAZR01014511">
    <property type="protein sequence ID" value="KKM17182.1"/>
    <property type="molecule type" value="Genomic_DNA"/>
</dbReference>
<comment type="caution">
    <text evidence="2">The sequence shown here is derived from an EMBL/GenBank/DDBJ whole genome shotgun (WGS) entry which is preliminary data.</text>
</comment>
<gene>
    <name evidence="2" type="ORF">LCGC14_1678340</name>
</gene>
<name>A0A0F9HPV0_9ZZZZ</name>
<keyword evidence="1" id="KW-0472">Membrane</keyword>
<accession>A0A0F9HPV0</accession>
<protein>
    <submittedName>
        <fullName evidence="2">Uncharacterized protein</fullName>
    </submittedName>
</protein>
<evidence type="ECO:0000256" key="1">
    <source>
        <dbReference type="SAM" id="Phobius"/>
    </source>
</evidence>
<feature type="transmembrane region" description="Helical" evidence="1">
    <location>
        <begin position="14"/>
        <end position="36"/>
    </location>
</feature>
<dbReference type="AlphaFoldDB" id="A0A0F9HPV0"/>
<proteinExistence type="predicted"/>
<keyword evidence="1" id="KW-0812">Transmembrane</keyword>
<evidence type="ECO:0000313" key="2">
    <source>
        <dbReference type="EMBL" id="KKM17182.1"/>
    </source>
</evidence>
<sequence>MTPDNFWVRFARNLILWVVIPFMFAVTLGLLFEALLRG</sequence>
<reference evidence="2" key="1">
    <citation type="journal article" date="2015" name="Nature">
        <title>Complex archaea that bridge the gap between prokaryotes and eukaryotes.</title>
        <authorList>
            <person name="Spang A."/>
            <person name="Saw J.H."/>
            <person name="Jorgensen S.L."/>
            <person name="Zaremba-Niedzwiedzka K."/>
            <person name="Martijn J."/>
            <person name="Lind A.E."/>
            <person name="van Eijk R."/>
            <person name="Schleper C."/>
            <person name="Guy L."/>
            <person name="Ettema T.J."/>
        </authorList>
    </citation>
    <scope>NUCLEOTIDE SEQUENCE</scope>
</reference>
<keyword evidence="1" id="KW-1133">Transmembrane helix</keyword>
<organism evidence="2">
    <name type="scientific">marine sediment metagenome</name>
    <dbReference type="NCBI Taxonomy" id="412755"/>
    <lineage>
        <taxon>unclassified sequences</taxon>
        <taxon>metagenomes</taxon>
        <taxon>ecological metagenomes</taxon>
    </lineage>
</organism>